<evidence type="ECO:0000313" key="2">
    <source>
        <dbReference type="Proteomes" id="UP001652661"/>
    </source>
</evidence>
<evidence type="ECO:0000313" key="3">
    <source>
        <dbReference type="RefSeq" id="XP_070142634.1"/>
    </source>
</evidence>
<reference evidence="3" key="1">
    <citation type="submission" date="2025-08" db="UniProtKB">
        <authorList>
            <consortium name="RefSeq"/>
        </authorList>
    </citation>
    <scope>IDENTIFICATION</scope>
    <source>
        <strain evidence="3">14028-0561.14</strain>
        <tissue evidence="3">Whole fly</tissue>
    </source>
</reference>
<feature type="signal peptide" evidence="1">
    <location>
        <begin position="1"/>
        <end position="23"/>
    </location>
</feature>
<evidence type="ECO:0000256" key="1">
    <source>
        <dbReference type="SAM" id="SignalP"/>
    </source>
</evidence>
<feature type="chain" id="PRO_5046768479" evidence="1">
    <location>
        <begin position="24"/>
        <end position="179"/>
    </location>
</feature>
<accession>A0ABM4GIV1</accession>
<proteinExistence type="predicted"/>
<keyword evidence="2" id="KW-1185">Reference proteome</keyword>
<dbReference type="RefSeq" id="XP_070142634.1">
    <property type="nucleotide sequence ID" value="XM_070286533.1"/>
</dbReference>
<sequence>MCPKLSRVVVLLLLLHLVVKISSKFEFTNVECISLDKTFDDFEYCFLKSVNRTYKYLSLKVNLFKTPITKVKVNVALFKRLNGYRPFMYNITVDACRFLKNTNSNPLAMYFWEFFKPYSNMNHTCPFDHDLILDKLAVSFVNNRVTTVLPFPEGAYMLETHWMAYDIDRAVVKIYGTLS</sequence>
<name>A0ABM4GIV1_DROKI</name>
<dbReference type="Proteomes" id="UP001652661">
    <property type="component" value="Chromosome 3R"/>
</dbReference>
<gene>
    <name evidence="3" type="primary">LOC108085310</name>
</gene>
<dbReference type="GeneID" id="108085310"/>
<keyword evidence="1" id="KW-0732">Signal</keyword>
<dbReference type="PANTHER" id="PTHR20898:SF0">
    <property type="entry name" value="DAEDALUS ON 3-RELATED"/>
    <property type="match status" value="1"/>
</dbReference>
<protein>
    <submittedName>
        <fullName evidence="3">Uncharacterized protein</fullName>
    </submittedName>
</protein>
<dbReference type="PANTHER" id="PTHR20898">
    <property type="entry name" value="DAEDALUS ON 3-RELATED-RELATED"/>
    <property type="match status" value="1"/>
</dbReference>
<dbReference type="Pfam" id="PF06477">
    <property type="entry name" value="DUF1091"/>
    <property type="match status" value="1"/>
</dbReference>
<dbReference type="InterPro" id="IPR010512">
    <property type="entry name" value="DUF1091"/>
</dbReference>
<organism evidence="2 3">
    <name type="scientific">Drosophila kikkawai</name>
    <name type="common">Fruit fly</name>
    <dbReference type="NCBI Taxonomy" id="30033"/>
    <lineage>
        <taxon>Eukaryota</taxon>
        <taxon>Metazoa</taxon>
        <taxon>Ecdysozoa</taxon>
        <taxon>Arthropoda</taxon>
        <taxon>Hexapoda</taxon>
        <taxon>Insecta</taxon>
        <taxon>Pterygota</taxon>
        <taxon>Neoptera</taxon>
        <taxon>Endopterygota</taxon>
        <taxon>Diptera</taxon>
        <taxon>Brachycera</taxon>
        <taxon>Muscomorpha</taxon>
        <taxon>Ephydroidea</taxon>
        <taxon>Drosophilidae</taxon>
        <taxon>Drosophila</taxon>
        <taxon>Sophophora</taxon>
    </lineage>
</organism>
<dbReference type="SMART" id="SM00697">
    <property type="entry name" value="DM8"/>
    <property type="match status" value="1"/>
</dbReference>